<protein>
    <recommendedName>
        <fullName evidence="6">CD-NTase-associated protein 12</fullName>
        <ecNumber evidence="5">3.2.2.5</ecNumber>
    </recommendedName>
    <alternativeName>
        <fullName evidence="7">NAD(+) hydrolase</fullName>
    </alternativeName>
    <alternativeName>
        <fullName evidence="8">TIR-STING</fullName>
    </alternativeName>
</protein>
<dbReference type="GeneID" id="47722266"/>
<evidence type="ECO:0000313" key="12">
    <source>
        <dbReference type="EMBL" id="SFZ80563.1"/>
    </source>
</evidence>
<dbReference type="KEGG" id="tmar:MARIT_0682"/>
<reference evidence="12 13" key="1">
    <citation type="submission" date="2016-11" db="EMBL/GenBank/DDBJ databases">
        <authorList>
            <person name="Jaros S."/>
            <person name="Januszkiewicz K."/>
            <person name="Wedrychowicz H."/>
        </authorList>
    </citation>
    <scope>NUCLEOTIDE SEQUENCE [LARGE SCALE GENOMIC DNA]</scope>
    <source>
        <strain evidence="12">NCIMB 2154T</strain>
    </source>
</reference>
<evidence type="ECO:0000256" key="1">
    <source>
        <dbReference type="ARBA" id="ARBA00022741"/>
    </source>
</evidence>
<feature type="domain" description="Prokaryotic STING" evidence="11">
    <location>
        <begin position="153"/>
        <end position="289"/>
    </location>
</feature>
<dbReference type="EC" id="3.2.2.5" evidence="5"/>
<evidence type="ECO:0000259" key="11">
    <source>
        <dbReference type="Pfam" id="PF20300"/>
    </source>
</evidence>
<dbReference type="GO" id="GO:0000166">
    <property type="term" value="F:nucleotide binding"/>
    <property type="evidence" value="ECO:0007669"/>
    <property type="project" value="UniProtKB-KW"/>
</dbReference>
<evidence type="ECO:0000256" key="3">
    <source>
        <dbReference type="ARBA" id="ARBA00023118"/>
    </source>
</evidence>
<accession>A0A2H1E705</accession>
<dbReference type="InterPro" id="IPR019302">
    <property type="entry name" value="CAP12/PCTIR_TIR_dom"/>
</dbReference>
<dbReference type="GO" id="GO:0050135">
    <property type="term" value="F:NADP+ nucleosidase activity"/>
    <property type="evidence" value="ECO:0007669"/>
    <property type="project" value="InterPro"/>
</dbReference>
<gene>
    <name evidence="12" type="ORF">MARIT_0682</name>
</gene>
<dbReference type="Proteomes" id="UP000231564">
    <property type="component" value="Chromosome MARIT"/>
</dbReference>
<dbReference type="GO" id="GO:0003953">
    <property type="term" value="F:NAD+ nucleosidase activity"/>
    <property type="evidence" value="ECO:0007669"/>
    <property type="project" value="UniProtKB-EC"/>
</dbReference>
<keyword evidence="13" id="KW-1185">Reference proteome</keyword>
<evidence type="ECO:0000256" key="6">
    <source>
        <dbReference type="ARBA" id="ARBA00034339"/>
    </source>
</evidence>
<sequence>MRKRVFIGSSSEELGTAKIVKEILDKDFDVVIWNESVWDKSVFKLNQNFLTDLLSATLKFDYGILIGSPDDKVEVRGKEYLQARDNVLFELGLFIGRLGIDKCAFLVSDDVKIPTDFGGIKLSMYNKTNLLDKIKEIQELFLKSTHIDLNFFPSSVLASTYFENFIKYVNEYYINNGGFIYEGKKYGDCVFKIMIPETLSDNLNLQFQKEQNRIGVEKISFGSTNRPRNIGVDISITDENKLILIDFPTTLSGINHAISYLLPKEYREHSQDYKIILERELNKFIESLEIIFQRNNCNDFIVIERF</sequence>
<dbReference type="InterPro" id="IPR046876">
    <property type="entry name" value="Prok_STING"/>
</dbReference>
<keyword evidence="2" id="KW-0378">Hydrolase</keyword>
<evidence type="ECO:0000313" key="13">
    <source>
        <dbReference type="Proteomes" id="UP000231564"/>
    </source>
</evidence>
<dbReference type="OrthoDB" id="5497289at2"/>
<evidence type="ECO:0000256" key="9">
    <source>
        <dbReference type="ARBA" id="ARBA00049230"/>
    </source>
</evidence>
<evidence type="ECO:0000256" key="2">
    <source>
        <dbReference type="ARBA" id="ARBA00022801"/>
    </source>
</evidence>
<dbReference type="Pfam" id="PF20300">
    <property type="entry name" value="prok_STING"/>
    <property type="match status" value="1"/>
</dbReference>
<dbReference type="GO" id="GO:0051607">
    <property type="term" value="P:defense response to virus"/>
    <property type="evidence" value="ECO:0007669"/>
    <property type="project" value="UniProtKB-KW"/>
</dbReference>
<organism evidence="12 13">
    <name type="scientific">Tenacibaculum maritimum NCIMB 2154</name>
    <dbReference type="NCBI Taxonomy" id="1349785"/>
    <lineage>
        <taxon>Bacteria</taxon>
        <taxon>Pseudomonadati</taxon>
        <taxon>Bacteroidota</taxon>
        <taxon>Flavobacteriia</taxon>
        <taxon>Flavobacteriales</taxon>
        <taxon>Flavobacteriaceae</taxon>
        <taxon>Tenacibaculum</taxon>
    </lineage>
</organism>
<proteinExistence type="inferred from homology"/>
<dbReference type="EMBL" id="LT634361">
    <property type="protein sequence ID" value="SFZ80563.1"/>
    <property type="molecule type" value="Genomic_DNA"/>
</dbReference>
<evidence type="ECO:0000259" key="10">
    <source>
        <dbReference type="Pfam" id="PF10137"/>
    </source>
</evidence>
<evidence type="ECO:0000256" key="5">
    <source>
        <dbReference type="ARBA" id="ARBA00034327"/>
    </source>
</evidence>
<comment type="catalytic activity">
    <reaction evidence="9">
        <text>NAD(+) + H2O = ADP-D-ribose + nicotinamide + H(+)</text>
        <dbReference type="Rhea" id="RHEA:16301"/>
        <dbReference type="ChEBI" id="CHEBI:15377"/>
        <dbReference type="ChEBI" id="CHEBI:15378"/>
        <dbReference type="ChEBI" id="CHEBI:17154"/>
        <dbReference type="ChEBI" id="CHEBI:57540"/>
        <dbReference type="ChEBI" id="CHEBI:57967"/>
        <dbReference type="EC" id="3.2.2.5"/>
    </reaction>
</comment>
<evidence type="ECO:0000256" key="8">
    <source>
        <dbReference type="ARBA" id="ARBA00034366"/>
    </source>
</evidence>
<dbReference type="STRING" id="1349785.GCA_000509405_00110"/>
<keyword evidence="1" id="KW-0547">Nucleotide-binding</keyword>
<dbReference type="Pfam" id="PF10137">
    <property type="entry name" value="CAP12-PCTIR_TIR"/>
    <property type="match status" value="1"/>
</dbReference>
<name>A0A2H1E705_9FLAO</name>
<dbReference type="AlphaFoldDB" id="A0A2H1E705"/>
<keyword evidence="3" id="KW-0051">Antiviral defense</keyword>
<feature type="domain" description="CD-NTase-associated protein 12/Pycsar effector protein TIR" evidence="10">
    <location>
        <begin position="4"/>
        <end position="126"/>
    </location>
</feature>
<comment type="similarity">
    <text evidence="4">In the C-terminal section; belongs to the bacterial STING family.</text>
</comment>
<evidence type="ECO:0000256" key="4">
    <source>
        <dbReference type="ARBA" id="ARBA00034315"/>
    </source>
</evidence>
<dbReference type="CDD" id="cd22659">
    <property type="entry name" value="STING_bact-like"/>
    <property type="match status" value="1"/>
</dbReference>
<evidence type="ECO:0000256" key="7">
    <source>
        <dbReference type="ARBA" id="ARBA00034355"/>
    </source>
</evidence>
<dbReference type="RefSeq" id="WP_024742518.1">
    <property type="nucleotide sequence ID" value="NZ_BAUG01000093.1"/>
</dbReference>